<dbReference type="InterPro" id="IPR035992">
    <property type="entry name" value="Ricin_B-like_lectins"/>
</dbReference>
<name>A0A841G1V1_9ACTN</name>
<comment type="caution">
    <text evidence="1">The sequence shown here is derived from an EMBL/GenBank/DDBJ whole genome shotgun (WGS) entry which is preliminary data.</text>
</comment>
<protein>
    <submittedName>
        <fullName evidence="1">Uncharacterized protein</fullName>
    </submittedName>
</protein>
<organism evidence="1 2">
    <name type="scientific">Phytomonospora endophytica</name>
    <dbReference type="NCBI Taxonomy" id="714109"/>
    <lineage>
        <taxon>Bacteria</taxon>
        <taxon>Bacillati</taxon>
        <taxon>Actinomycetota</taxon>
        <taxon>Actinomycetes</taxon>
        <taxon>Micromonosporales</taxon>
        <taxon>Micromonosporaceae</taxon>
        <taxon>Phytomonospora</taxon>
    </lineage>
</organism>
<proteinExistence type="predicted"/>
<evidence type="ECO:0000313" key="2">
    <source>
        <dbReference type="Proteomes" id="UP000548476"/>
    </source>
</evidence>
<reference evidence="1 2" key="1">
    <citation type="submission" date="2020-08" db="EMBL/GenBank/DDBJ databases">
        <title>Genomic Encyclopedia of Type Strains, Phase IV (KMG-IV): sequencing the most valuable type-strain genomes for metagenomic binning, comparative biology and taxonomic classification.</title>
        <authorList>
            <person name="Goeker M."/>
        </authorList>
    </citation>
    <scope>NUCLEOTIDE SEQUENCE [LARGE SCALE GENOMIC DNA]</scope>
    <source>
        <strain evidence="1 2">YIM 65646</strain>
    </source>
</reference>
<keyword evidence="2" id="KW-1185">Reference proteome</keyword>
<dbReference type="CDD" id="cd00161">
    <property type="entry name" value="beta-trefoil_Ricin-like"/>
    <property type="match status" value="1"/>
</dbReference>
<dbReference type="AlphaFoldDB" id="A0A841G1V1"/>
<gene>
    <name evidence="1" type="ORF">HNR73_006555</name>
</gene>
<dbReference type="SUPFAM" id="SSF50370">
    <property type="entry name" value="Ricin B-like lectins"/>
    <property type="match status" value="1"/>
</dbReference>
<dbReference type="Proteomes" id="UP000548476">
    <property type="component" value="Unassembled WGS sequence"/>
</dbReference>
<dbReference type="EMBL" id="JACHGT010000017">
    <property type="protein sequence ID" value="MBB6038669.1"/>
    <property type="molecule type" value="Genomic_DNA"/>
</dbReference>
<accession>A0A841G1V1</accession>
<dbReference type="Gene3D" id="2.80.10.50">
    <property type="match status" value="1"/>
</dbReference>
<evidence type="ECO:0000313" key="1">
    <source>
        <dbReference type="EMBL" id="MBB6038669.1"/>
    </source>
</evidence>
<sequence>MYYRYIRNQKSGYCVDNRSDDTDGLALWQAICHESALAQLFRLKDA</sequence>